<gene>
    <name evidence="4" type="ORF">LSINAPIS_LOCUS14892</name>
</gene>
<accession>A0A5E4R473</accession>
<dbReference type="Gene3D" id="3.90.400.10">
    <property type="entry name" value="Oligo-1,6-glucosidase, Domain 2"/>
    <property type="match status" value="1"/>
</dbReference>
<keyword evidence="5" id="KW-1185">Reference proteome</keyword>
<feature type="domain" description="Glycosyl hydrolase family 13 catalytic" evidence="3">
    <location>
        <begin position="97"/>
        <end position="255"/>
    </location>
</feature>
<evidence type="ECO:0000259" key="3">
    <source>
        <dbReference type="SMART" id="SM00642"/>
    </source>
</evidence>
<dbReference type="PANTHER" id="PTHR10357">
    <property type="entry name" value="ALPHA-AMYLASE FAMILY MEMBER"/>
    <property type="match status" value="1"/>
</dbReference>
<dbReference type="SUPFAM" id="SSF51445">
    <property type="entry name" value="(Trans)glycosidases"/>
    <property type="match status" value="1"/>
</dbReference>
<dbReference type="GO" id="GO:0005975">
    <property type="term" value="P:carbohydrate metabolic process"/>
    <property type="evidence" value="ECO:0007669"/>
    <property type="project" value="InterPro"/>
</dbReference>
<name>A0A5E4R473_9NEOP</name>
<dbReference type="EMBL" id="FZQP02006959">
    <property type="protein sequence ID" value="VVD05331.1"/>
    <property type="molecule type" value="Genomic_DNA"/>
</dbReference>
<dbReference type="AlphaFoldDB" id="A0A5E4R473"/>
<evidence type="ECO:0000256" key="1">
    <source>
        <dbReference type="ARBA" id="ARBA00001657"/>
    </source>
</evidence>
<dbReference type="Pfam" id="PF00128">
    <property type="entry name" value="Alpha-amylase"/>
    <property type="match status" value="1"/>
</dbReference>
<dbReference type="InterPro" id="IPR017853">
    <property type="entry name" value="GH"/>
</dbReference>
<dbReference type="GO" id="GO:0004558">
    <property type="term" value="F:alpha-1,4-glucosidase activity"/>
    <property type="evidence" value="ECO:0007669"/>
    <property type="project" value="UniProtKB-EC"/>
</dbReference>
<dbReference type="InterPro" id="IPR045857">
    <property type="entry name" value="O16G_dom_2"/>
</dbReference>
<evidence type="ECO:0000313" key="4">
    <source>
        <dbReference type="EMBL" id="VVD05331.1"/>
    </source>
</evidence>
<dbReference type="EC" id="3.2.1.20" evidence="2"/>
<dbReference type="Proteomes" id="UP000324832">
    <property type="component" value="Unassembled WGS sequence"/>
</dbReference>
<evidence type="ECO:0000256" key="2">
    <source>
        <dbReference type="ARBA" id="ARBA00012741"/>
    </source>
</evidence>
<reference evidence="4 5" key="1">
    <citation type="submission" date="2017-07" db="EMBL/GenBank/DDBJ databases">
        <authorList>
            <person name="Talla V."/>
            <person name="Backstrom N."/>
        </authorList>
    </citation>
    <scope>NUCLEOTIDE SEQUENCE [LARGE SCALE GENOMIC DNA]</scope>
</reference>
<evidence type="ECO:0000313" key="5">
    <source>
        <dbReference type="Proteomes" id="UP000324832"/>
    </source>
</evidence>
<proteinExistence type="predicted"/>
<organism evidence="4 5">
    <name type="scientific">Leptidea sinapis</name>
    <dbReference type="NCBI Taxonomy" id="189913"/>
    <lineage>
        <taxon>Eukaryota</taxon>
        <taxon>Metazoa</taxon>
        <taxon>Ecdysozoa</taxon>
        <taxon>Arthropoda</taxon>
        <taxon>Hexapoda</taxon>
        <taxon>Insecta</taxon>
        <taxon>Pterygota</taxon>
        <taxon>Neoptera</taxon>
        <taxon>Endopterygota</taxon>
        <taxon>Lepidoptera</taxon>
        <taxon>Glossata</taxon>
        <taxon>Ditrysia</taxon>
        <taxon>Papilionoidea</taxon>
        <taxon>Pieridae</taxon>
        <taxon>Dismorphiinae</taxon>
        <taxon>Leptidea</taxon>
    </lineage>
</organism>
<dbReference type="PANTHER" id="PTHR10357:SF179">
    <property type="entry name" value="NEUTRAL AND BASIC AMINO ACID TRANSPORT PROTEIN RBAT"/>
    <property type="match status" value="1"/>
</dbReference>
<dbReference type="SMART" id="SM00642">
    <property type="entry name" value="Aamy"/>
    <property type="match status" value="1"/>
</dbReference>
<comment type="catalytic activity">
    <reaction evidence="1">
        <text>Hydrolysis of terminal, non-reducing (1-&gt;4)-linked alpha-D-glucose residues with release of alpha-D-glucose.</text>
        <dbReference type="EC" id="3.2.1.20"/>
    </reaction>
</comment>
<protein>
    <recommendedName>
        <fullName evidence="2">alpha-glucosidase</fullName>
        <ecNumber evidence="2">3.2.1.20</ecNumber>
    </recommendedName>
</protein>
<dbReference type="Gene3D" id="3.20.20.80">
    <property type="entry name" value="Glycosidases"/>
    <property type="match status" value="1"/>
</dbReference>
<dbReference type="InterPro" id="IPR006047">
    <property type="entry name" value="GH13_cat_dom"/>
</dbReference>
<sequence>MDIISMLDNLSIDFDSDEQRQEMKKYYKWLHKHEEKSAVELAKKNQVEYFKNILDFVKKQGVTLKLSIFLLCMLSVDVKSENVNPKTAWWQTGVFYQVYVRIFTKLNYLKDLGVDALILSPIYKSPMHDFGFDVSDFYSIQSEYGSMEDFEILVKKAEELDIKVILDFVPNHTSNESEWFIKSMHQDEYFKNWYIWENGHLDASGQRRPPNNWISPFRKSAWSYAPSRDQFYLHQFEHNQILVGKRCSWDEDQFSKLSI</sequence>